<dbReference type="Proteomes" id="UP000175968">
    <property type="component" value="Chromosome"/>
</dbReference>
<evidence type="ECO:0000313" key="1">
    <source>
        <dbReference type="EMBL" id="AOW10034.1"/>
    </source>
</evidence>
<gene>
    <name evidence="1" type="ORF">EM308_11220</name>
</gene>
<dbReference type="KEGG" id="fgl:EM308_11220"/>
<organism evidence="1 2">
    <name type="scientific">Flavobacterium gilvum</name>
    <dbReference type="NCBI Taxonomy" id="1492737"/>
    <lineage>
        <taxon>Bacteria</taxon>
        <taxon>Pseudomonadati</taxon>
        <taxon>Bacteroidota</taxon>
        <taxon>Flavobacteriia</taxon>
        <taxon>Flavobacteriales</taxon>
        <taxon>Flavobacteriaceae</taxon>
        <taxon>Flavobacterium</taxon>
    </lineage>
</organism>
<dbReference type="AlphaFoldDB" id="A0AAC9N6S5"/>
<reference evidence="1 2" key="1">
    <citation type="submission" date="2016-10" db="EMBL/GenBank/DDBJ databases">
        <title>Flavobacterium gilvum sp. nov., isolated from stream water.</title>
        <authorList>
            <person name="Shin S.-K."/>
            <person name="Cho Y.-J."/>
            <person name="Yi H."/>
        </authorList>
    </citation>
    <scope>NUCLEOTIDE SEQUENCE [LARGE SCALE GENOMIC DNA]</scope>
    <source>
        <strain evidence="1 2">EM1308</strain>
    </source>
</reference>
<keyword evidence="2" id="KW-1185">Reference proteome</keyword>
<evidence type="ECO:0000313" key="2">
    <source>
        <dbReference type="Proteomes" id="UP000175968"/>
    </source>
</evidence>
<dbReference type="RefSeq" id="WP_035634724.1">
    <property type="nucleotide sequence ID" value="NZ_CP017479.1"/>
</dbReference>
<accession>A0AAC9N6S5</accession>
<proteinExistence type="predicted"/>
<sequence length="289" mass="33374">MNVTNINSTSEIDKRLLKAFSVESLKVIFNLTDSKERQAGLLKSIINSNSKKIIYKTVFKHFSLLKQHVYLYEFKGALADNWLNNHPAFINTEKVTNSHSIFNLLIPVKYEGFNKTKGIIETFDFLVPVQIHKKKTILIIHINILERDISTITPDKILSPTRDINDEKILEGIFPFANPVHLFKYDLNKGIKELWHNDEIDALKVQFKKAKSTSLEVMDEDNLIKKDMLLVYNELIKTQLRSTTFKILKKKNLVNFFIVNPSSGIFSFSIFPQYLNGINDLIDLVLTNN</sequence>
<name>A0AAC9N6S5_9FLAO</name>
<protein>
    <submittedName>
        <fullName evidence="1">Uncharacterized protein</fullName>
    </submittedName>
</protein>
<dbReference type="EMBL" id="CP017479">
    <property type="protein sequence ID" value="AOW10034.1"/>
    <property type="molecule type" value="Genomic_DNA"/>
</dbReference>